<reference evidence="1 2" key="1">
    <citation type="journal article" date="2017" name="Int. J. Syst. Evol. Microbiol.">
        <title>Mycobacterium talmoniae sp. nov., a slowly growing mycobacterium isolated from human respiratory samples.</title>
        <authorList>
            <person name="Davidson R.M."/>
            <person name="DeGroote M.A."/>
            <person name="Marola J.L."/>
            <person name="Buss S."/>
            <person name="Jones V."/>
            <person name="McNeil M.R."/>
            <person name="Freifeld A.G."/>
            <person name="Elaine Epperson L."/>
            <person name="Hasan N.A."/>
            <person name="Jackson M."/>
            <person name="Iwen P.C."/>
            <person name="Salfinger M."/>
            <person name="Strong M."/>
        </authorList>
    </citation>
    <scope>NUCLEOTIDE SEQUENCE [LARGE SCALE GENOMIC DNA]</scope>
    <source>
        <strain evidence="1 2">ATCC BAA-2683</strain>
    </source>
</reference>
<dbReference type="EMBL" id="PPEA01000676">
    <property type="protein sequence ID" value="PQM45047.1"/>
    <property type="molecule type" value="Genomic_DNA"/>
</dbReference>
<evidence type="ECO:0000313" key="2">
    <source>
        <dbReference type="Proteomes" id="UP000238296"/>
    </source>
</evidence>
<proteinExistence type="predicted"/>
<gene>
    <name evidence="1" type="ORF">C1Y40_04798</name>
</gene>
<dbReference type="AlphaFoldDB" id="A0A2S8BED4"/>
<evidence type="ECO:0000313" key="1">
    <source>
        <dbReference type="EMBL" id="PQM45047.1"/>
    </source>
</evidence>
<sequence>MPGTRVSAVTSPSASAWRSADASCTARVASAILGPIPETPSRVRNRSRVSPSPKPYSVIESSRTIIAVISRASAPRCSVDSVAGVAMTL</sequence>
<comment type="caution">
    <text evidence="1">The sequence shown here is derived from an EMBL/GenBank/DDBJ whole genome shotgun (WGS) entry which is preliminary data.</text>
</comment>
<dbReference type="Proteomes" id="UP000238296">
    <property type="component" value="Unassembled WGS sequence"/>
</dbReference>
<protein>
    <submittedName>
        <fullName evidence="1">Uncharacterized protein</fullName>
    </submittedName>
</protein>
<organism evidence="1 2">
    <name type="scientific">Mycobacterium talmoniae</name>
    <dbReference type="NCBI Taxonomy" id="1858794"/>
    <lineage>
        <taxon>Bacteria</taxon>
        <taxon>Bacillati</taxon>
        <taxon>Actinomycetota</taxon>
        <taxon>Actinomycetes</taxon>
        <taxon>Mycobacteriales</taxon>
        <taxon>Mycobacteriaceae</taxon>
        <taxon>Mycobacterium</taxon>
    </lineage>
</organism>
<name>A0A2S8BED4_9MYCO</name>
<accession>A0A2S8BED4</accession>